<dbReference type="AlphaFoldDB" id="A0A4D9DMW1"/>
<name>A0A4D9DMW1_9SAUR</name>
<dbReference type="EMBL" id="QXTE01000468">
    <property type="protein sequence ID" value="TFJ97677.1"/>
    <property type="molecule type" value="Genomic_DNA"/>
</dbReference>
<sequence length="166" mass="18976">MTSRWEAVWADLRTWKAFRILFPSQPRWLEEQHLGEWGTAPGAQHLGEECRAVSPLPALGASTGSWNCIKTLHNDSNSSISWSNKVTRKVGCAKHQMSSIEHNWRISTEMSLRARELTKLITQFQFSLKAQYGGTEQEDWNKAQEEEESIQVTLEPKKNLYITSTA</sequence>
<reference evidence="1 2" key="2">
    <citation type="submission" date="2019-04" db="EMBL/GenBank/DDBJ databases">
        <title>The genome sequence of big-headed turtle.</title>
        <authorList>
            <person name="Gong S."/>
        </authorList>
    </citation>
    <scope>NUCLEOTIDE SEQUENCE [LARGE SCALE GENOMIC DNA]</scope>
    <source>
        <strain evidence="1">DO16091913</strain>
        <tissue evidence="1">Muscle</tissue>
    </source>
</reference>
<gene>
    <name evidence="1" type="ORF">DR999_PMT20452</name>
</gene>
<accession>A0A4D9DMW1</accession>
<organism evidence="1 2">
    <name type="scientific">Platysternon megacephalum</name>
    <name type="common">big-headed turtle</name>
    <dbReference type="NCBI Taxonomy" id="55544"/>
    <lineage>
        <taxon>Eukaryota</taxon>
        <taxon>Metazoa</taxon>
        <taxon>Chordata</taxon>
        <taxon>Craniata</taxon>
        <taxon>Vertebrata</taxon>
        <taxon>Euteleostomi</taxon>
        <taxon>Archelosauria</taxon>
        <taxon>Testudinata</taxon>
        <taxon>Testudines</taxon>
        <taxon>Cryptodira</taxon>
        <taxon>Durocryptodira</taxon>
        <taxon>Testudinoidea</taxon>
        <taxon>Platysternidae</taxon>
        <taxon>Platysternon</taxon>
    </lineage>
</organism>
<protein>
    <submittedName>
        <fullName evidence="1">Epidermal growth factor-like protein 8</fullName>
    </submittedName>
</protein>
<comment type="caution">
    <text evidence="1">The sequence shown here is derived from an EMBL/GenBank/DDBJ whole genome shotgun (WGS) entry which is preliminary data.</text>
</comment>
<evidence type="ECO:0000313" key="2">
    <source>
        <dbReference type="Proteomes" id="UP000297703"/>
    </source>
</evidence>
<evidence type="ECO:0000313" key="1">
    <source>
        <dbReference type="EMBL" id="TFJ97677.1"/>
    </source>
</evidence>
<dbReference type="Proteomes" id="UP000297703">
    <property type="component" value="Unassembled WGS sequence"/>
</dbReference>
<keyword evidence="2" id="KW-1185">Reference proteome</keyword>
<proteinExistence type="predicted"/>
<reference evidence="1 2" key="1">
    <citation type="submission" date="2019-04" db="EMBL/GenBank/DDBJ databases">
        <title>Draft genome of the big-headed turtle Platysternon megacephalum.</title>
        <authorList>
            <person name="Gong S."/>
        </authorList>
    </citation>
    <scope>NUCLEOTIDE SEQUENCE [LARGE SCALE GENOMIC DNA]</scope>
    <source>
        <strain evidence="1">DO16091913</strain>
        <tissue evidence="1">Muscle</tissue>
    </source>
</reference>